<dbReference type="GO" id="GO:0003700">
    <property type="term" value="F:DNA-binding transcription factor activity"/>
    <property type="evidence" value="ECO:0007669"/>
    <property type="project" value="InterPro"/>
</dbReference>
<evidence type="ECO:0000256" key="7">
    <source>
        <dbReference type="ARBA" id="ARBA00022801"/>
    </source>
</evidence>
<protein>
    <recommendedName>
        <fullName evidence="17">Reverse transcriptase domain-containing protein</fullName>
    </recommendedName>
</protein>
<name>A0A6L2NW76_TANCI</name>
<dbReference type="GO" id="GO:0015074">
    <property type="term" value="P:DNA integration"/>
    <property type="evidence" value="ECO:0007669"/>
    <property type="project" value="InterPro"/>
</dbReference>
<feature type="region of interest" description="Disordered" evidence="13">
    <location>
        <begin position="1284"/>
        <end position="1383"/>
    </location>
</feature>
<evidence type="ECO:0000256" key="3">
    <source>
        <dbReference type="ARBA" id="ARBA00022695"/>
    </source>
</evidence>
<sequence>LKKIKKRTKLDQNRIKTGSEFVQDVFDFKYNFKISNPALVSNPLFSEETQSEICKEPIVKSSSPTLTPFGESDFFLKEIEDFLKDESIPMGIEDSFYDPEGDILYLEKLLNDDPSQLPPMDLKQAEETKAKSSFEEPPELELKELSSHLEYAFLEKTNKLPVIIAKDLKDVEKEALLKVLKSHKRAIAWKISDIKGIDSRFYTHKILMEEDYKPTVQSQRRVNPKIHDVIKKEVIKLLDARMIYPISDSLCMIAIFHDMIEKTMEVFMDDFLVFEDSFSSCLSNLDKMLKRCEDTNLVLSWEKCHFMCKEGIVLGHKILKSGIEVDRAKVDVIAKLPHPTTVKGVRSFLGHASFFRRFIQDFSKIARPMTHLLEKETPFVFSKDCINAFENLKKKLTEAPILVVPDWNLPFELMCDASDFAIGAVLGQRKTKHFQPIHYASKTVTEAQIYYTTTEKEILAVVYDFEKFRPYLVLSKSIVYTDHSALKYLLSKQDAKLRLLRWVLLLQEFDITIRDKKGSENLAADYLQGKISQRDEMPQKAIQVCEIFDVWGIDFMGPFPSSRGNKYILVAVDYLSKWVEAKALPTNDARVIVKFLKSLFSRFGTPRAIISDSGSHFCNDQFARVMTKYGVTHRLATAYHPQTSGQVEVFNRGLKRILERTAGENLASWLDKLDDALWAFQNKAYWALKHVNFDLKTAGDHQKLQLNELTELRDQAYENFLIYKERTKKLHDSKIKNRIFNVGDQVLLFNSRLKIFSGKLKTRWSGPFTITQVFPYGTVELSQSDGPNFKVNGHRVKYYFGDLETLRTRGTINWGLWYPKDTIMALTAYADANHVRCQDTGRSTSGSAQFLGDKLVTWYQASPTKKHIEALKRVFRYLRGTINWGLWYPNDIAMALTAYADAYHAGCQDTRRSTSGSAQFLGDKLILWMRSQLTDYGFNFNKIPLYCDNRSAIALCCNNVQHSRSKHINIRHHFIREQVEKGVVELYFVTTDYQLANIVTKALPRERFEFLLLRLGMKNTMADANVSAPADQAPTMAPPTRTDDQILPHIRWVPILKSNCYLDVEKSQSNPIYKILVDILKYTNFFRAFTASSTISSIYIQQFWDTVRYDKTAGNLSNVVTNDMFQPWRALTTIINLYLTGKTSGFERPRALVLQILWGVINRAHLDYAERIWEEFTQSIHTFIEDKKNLAQHTHGKKKATLIVIPSIRFTKLIIYHLQRKHKFHPRPDSSLHLPNEEPVLGYLKFSAKGTKREVFGMPIPGNLITADIQGESYYQEYLAKPTKPTKTTKKSKPSAPKAALRPPVSKSASSQQPEPKPAPAKSQRKKRKLVTEKYDKPSQARKSRSGLVSKQCKPISSLRSVDESVAEGIPEKEPRVDDEEADVQRVLEESLKSIYDVPRGPLPPVVIRKPESGKYQRLLKVQGKGKEKVTEEQVARDLLTLQTPKKKSPADQYIFQRRISTPTGSSSHDESSSLYAELKLTDSEVESDEDVPGIDAGVQGVGQARPNPDDQDEGQAGPNPDEQAKGQAGPNPGDAEASQPLPSPVVHAGSDLEHMDLDVADVSTQPHPEQMDEGFAATAYPKVQKNLKLTVEEQVILEEPASSSGTLSSLQHLTKDLSFGYLFFNDKPLEADNGKTTAETEAESMVFVTIQQDTSSIPLMTTPVIDLTSRPESPNVHQLLKATATETITTTTTIQPPPSQLQQSTTDSMLMKRISELEHIMANLIQDNKHLEERDLLKANMKEILHQRMWETNSYTTHEDHKMLYEALEKSMNRDHSEELLKDLAEARKKKKKRRDSPKTPPGSPPHQSPPPPSPAGQSQGSTTPSSSKTAASAEYQAWTTTDIRLRPSVSLPPADLQMDDDMAPDAQAQSSDDEDIRNAHIPKVNLRQDWWKPLEEERSATPKPAWSIPSSDVPEERSATPKPAWFIPSSDVPVPKNNWASALASTYSPPPEDSLLAQTSDIAMFMDWFCKRQGITKLKPQDLVDDSILMHNVSKPLPLGGPLGQVTIQSDFFFNKDLEYLRYGSKGNIPVLSISKMKATYYPDVGLEQMMPDQMWIEKECKYDIAAMYCISHWWFQRQRFYIDRHTSEGDRRAHDYTVINSSRAVTFRDIYGVQMIMRFNEIHKFSNGTLQQIDEALDYRVKEFKKTAHPNLKVEAHAADVSGATRAITTSEVDIPDDGHCWRKYGQKVVKGNPNPRSYYKCRSTGCTVKKHVERASHDLNSVIITYKGEHNHDVPASRNSSHANNNNNNNNTMAAQTLSMQSQLHMAEPSRMQNNMARLDLYILDYIKKKGFHTAANAFAQEAHVSEEEPAVQDGFLIDWWGMLWDTYISKVENQRTEYSHQGEHYDVWNHVSSNPELQMPMNKQLALSPGDHPQYIDLDPHTIDQGNNIDESNLQTQMPFNQEFPLYRNSSPAIDHPPYPYAAQNIIGDQEVNYPSMRIPRGVPSTNFHDEFTALERQVRCNDFILHNPQSQMADTSTANHHPPYLDVAQHTIHQEVNPLYRYQEAFQ</sequence>
<evidence type="ECO:0000256" key="2">
    <source>
        <dbReference type="ARBA" id="ARBA00022679"/>
    </source>
</evidence>
<dbReference type="InterPro" id="IPR050951">
    <property type="entry name" value="Retrovirus_Pol_polyprotein"/>
</dbReference>
<evidence type="ECO:0000256" key="1">
    <source>
        <dbReference type="ARBA" id="ARBA00004123"/>
    </source>
</evidence>
<keyword evidence="8" id="KW-0695">RNA-directed DNA polymerase</keyword>
<keyword evidence="3" id="KW-0548">Nucleotidyltransferase</keyword>
<dbReference type="InterPro" id="IPR001584">
    <property type="entry name" value="Integrase_cat-core"/>
</dbReference>
<dbReference type="GO" id="GO:0004519">
    <property type="term" value="F:endonuclease activity"/>
    <property type="evidence" value="ECO:0007669"/>
    <property type="project" value="UniProtKB-KW"/>
</dbReference>
<dbReference type="PROSITE" id="PS50994">
    <property type="entry name" value="INTEGRASE"/>
    <property type="match status" value="1"/>
</dbReference>
<dbReference type="SUPFAM" id="SSF118290">
    <property type="entry name" value="WRKY DNA-binding domain"/>
    <property type="match status" value="1"/>
</dbReference>
<feature type="compositionally biased region" description="Acidic residues" evidence="13">
    <location>
        <begin position="1484"/>
        <end position="1493"/>
    </location>
</feature>
<keyword evidence="6" id="KW-0255">Endonuclease</keyword>
<evidence type="ECO:0000256" key="10">
    <source>
        <dbReference type="ARBA" id="ARBA00023125"/>
    </source>
</evidence>
<dbReference type="Gene3D" id="3.30.420.10">
    <property type="entry name" value="Ribonuclease H-like superfamily/Ribonuclease H"/>
    <property type="match status" value="1"/>
</dbReference>
<dbReference type="InterPro" id="IPR003657">
    <property type="entry name" value="WRKY_dom"/>
</dbReference>
<dbReference type="GO" id="GO:0016787">
    <property type="term" value="F:hydrolase activity"/>
    <property type="evidence" value="ECO:0007669"/>
    <property type="project" value="UniProtKB-KW"/>
</dbReference>
<evidence type="ECO:0000259" key="14">
    <source>
        <dbReference type="PROSITE" id="PS50811"/>
    </source>
</evidence>
<feature type="region of interest" description="Disordered" evidence="13">
    <location>
        <begin position="1788"/>
        <end position="1883"/>
    </location>
</feature>
<dbReference type="PANTHER" id="PTHR37984:SF5">
    <property type="entry name" value="PROTEIN NYNRIN-LIKE"/>
    <property type="match status" value="1"/>
</dbReference>
<dbReference type="Pfam" id="PF03106">
    <property type="entry name" value="WRKY"/>
    <property type="match status" value="1"/>
</dbReference>
<dbReference type="FunFam" id="3.30.70.270:FF:000020">
    <property type="entry name" value="Transposon Tf2-6 polyprotein-like Protein"/>
    <property type="match status" value="1"/>
</dbReference>
<dbReference type="Pfam" id="PF17917">
    <property type="entry name" value="RT_RNaseH"/>
    <property type="match status" value="1"/>
</dbReference>
<evidence type="ECO:0008006" key="17">
    <source>
        <dbReference type="Google" id="ProtNLM"/>
    </source>
</evidence>
<dbReference type="Gene3D" id="2.20.25.80">
    <property type="entry name" value="WRKY domain"/>
    <property type="match status" value="1"/>
</dbReference>
<evidence type="ECO:0000256" key="9">
    <source>
        <dbReference type="ARBA" id="ARBA00023015"/>
    </source>
</evidence>
<keyword evidence="2" id="KW-0808">Transferase</keyword>
<gene>
    <name evidence="16" type="ORF">Tci_061587</name>
</gene>
<feature type="region of interest" description="Disordered" evidence="13">
    <location>
        <begin position="1898"/>
        <end position="1926"/>
    </location>
</feature>
<reference evidence="16" key="1">
    <citation type="journal article" date="2019" name="Sci. Rep.">
        <title>Draft genome of Tanacetum cinerariifolium, the natural source of mosquito coil.</title>
        <authorList>
            <person name="Yamashiro T."/>
            <person name="Shiraishi A."/>
            <person name="Satake H."/>
            <person name="Nakayama K."/>
        </authorList>
    </citation>
    <scope>NUCLEOTIDE SEQUENCE</scope>
</reference>
<dbReference type="CDD" id="cd09274">
    <property type="entry name" value="RNase_HI_RT_Ty3"/>
    <property type="match status" value="1"/>
</dbReference>
<dbReference type="SMART" id="SM00774">
    <property type="entry name" value="WRKY"/>
    <property type="match status" value="1"/>
</dbReference>
<feature type="compositionally biased region" description="Basic and acidic residues" evidence="13">
    <location>
        <begin position="123"/>
        <end position="137"/>
    </location>
</feature>
<dbReference type="GO" id="GO:0003964">
    <property type="term" value="F:RNA-directed DNA polymerase activity"/>
    <property type="evidence" value="ECO:0007669"/>
    <property type="project" value="UniProtKB-KW"/>
</dbReference>
<feature type="compositionally biased region" description="Low complexity" evidence="13">
    <location>
        <begin position="1817"/>
        <end position="1835"/>
    </location>
</feature>
<keyword evidence="5" id="KW-0677">Repeat</keyword>
<comment type="subcellular location">
    <subcellularLocation>
        <location evidence="1">Nucleus</location>
    </subcellularLocation>
</comment>
<dbReference type="FunFam" id="2.20.25.80:FF:000006">
    <property type="entry name" value="WRKY transcription factor"/>
    <property type="match status" value="1"/>
</dbReference>
<dbReference type="InterPro" id="IPR043128">
    <property type="entry name" value="Rev_trsase/Diguanyl_cyclase"/>
</dbReference>
<keyword evidence="10" id="KW-0238">DNA-binding</keyword>
<evidence type="ECO:0000259" key="15">
    <source>
        <dbReference type="PROSITE" id="PS50994"/>
    </source>
</evidence>
<keyword evidence="11" id="KW-0804">Transcription</keyword>
<dbReference type="InterPro" id="IPR036397">
    <property type="entry name" value="RNaseH_sf"/>
</dbReference>
<dbReference type="PANTHER" id="PTHR37984">
    <property type="entry name" value="PROTEIN CBG26694"/>
    <property type="match status" value="1"/>
</dbReference>
<organism evidence="16">
    <name type="scientific">Tanacetum cinerariifolium</name>
    <name type="common">Dalmatian daisy</name>
    <name type="synonym">Chrysanthemum cinerariifolium</name>
    <dbReference type="NCBI Taxonomy" id="118510"/>
    <lineage>
        <taxon>Eukaryota</taxon>
        <taxon>Viridiplantae</taxon>
        <taxon>Streptophyta</taxon>
        <taxon>Embryophyta</taxon>
        <taxon>Tracheophyta</taxon>
        <taxon>Spermatophyta</taxon>
        <taxon>Magnoliopsida</taxon>
        <taxon>eudicotyledons</taxon>
        <taxon>Gunneridae</taxon>
        <taxon>Pentapetalae</taxon>
        <taxon>asterids</taxon>
        <taxon>campanulids</taxon>
        <taxon>Asterales</taxon>
        <taxon>Asteraceae</taxon>
        <taxon>Asteroideae</taxon>
        <taxon>Anthemideae</taxon>
        <taxon>Anthemidinae</taxon>
        <taxon>Tanacetum</taxon>
    </lineage>
</organism>
<dbReference type="PROSITE" id="PS50896">
    <property type="entry name" value="LISH"/>
    <property type="match status" value="1"/>
</dbReference>
<dbReference type="InterPro" id="IPR006594">
    <property type="entry name" value="LisH"/>
</dbReference>
<feature type="compositionally biased region" description="Basic and acidic residues" evidence="13">
    <location>
        <begin position="1330"/>
        <end position="1339"/>
    </location>
</feature>
<dbReference type="GO" id="GO:0005634">
    <property type="term" value="C:nucleus"/>
    <property type="evidence" value="ECO:0007669"/>
    <property type="project" value="UniProtKB-SubCell"/>
</dbReference>
<dbReference type="Pfam" id="PF00665">
    <property type="entry name" value="rve"/>
    <property type="match status" value="1"/>
</dbReference>
<feature type="region of interest" description="Disordered" evidence="13">
    <location>
        <begin position="2235"/>
        <end position="2256"/>
    </location>
</feature>
<comment type="caution">
    <text evidence="16">The sequence shown here is derived from an EMBL/GenBank/DDBJ whole genome shotgun (WGS) entry which is preliminary data.</text>
</comment>
<evidence type="ECO:0000256" key="6">
    <source>
        <dbReference type="ARBA" id="ARBA00022759"/>
    </source>
</evidence>
<dbReference type="InterPro" id="IPR043502">
    <property type="entry name" value="DNA/RNA_pol_sf"/>
</dbReference>
<keyword evidence="7" id="KW-0378">Hydrolase</keyword>
<dbReference type="Gene3D" id="3.30.70.270">
    <property type="match status" value="2"/>
</dbReference>
<evidence type="ECO:0000256" key="12">
    <source>
        <dbReference type="ARBA" id="ARBA00023242"/>
    </source>
</evidence>
<feature type="compositionally biased region" description="Basic and acidic residues" evidence="13">
    <location>
        <begin position="1425"/>
        <end position="1436"/>
    </location>
</feature>
<dbReference type="GO" id="GO:0043565">
    <property type="term" value="F:sequence-specific DNA binding"/>
    <property type="evidence" value="ECO:0007669"/>
    <property type="project" value="InterPro"/>
</dbReference>
<evidence type="ECO:0000256" key="5">
    <source>
        <dbReference type="ARBA" id="ARBA00022737"/>
    </source>
</evidence>
<feature type="domain" description="Integrase catalytic" evidence="15">
    <location>
        <begin position="534"/>
        <end position="711"/>
    </location>
</feature>
<dbReference type="EMBL" id="BKCJ010010000">
    <property type="protein sequence ID" value="GEU89609.1"/>
    <property type="molecule type" value="Genomic_DNA"/>
</dbReference>
<proteinExistence type="predicted"/>
<evidence type="ECO:0000256" key="13">
    <source>
        <dbReference type="SAM" id="MobiDB-lite"/>
    </source>
</evidence>
<dbReference type="InterPro" id="IPR012337">
    <property type="entry name" value="RNaseH-like_sf"/>
</dbReference>
<keyword evidence="12" id="KW-0539">Nucleus</keyword>
<feature type="domain" description="WRKY" evidence="14">
    <location>
        <begin position="2174"/>
        <end position="2239"/>
    </location>
</feature>
<keyword evidence="4" id="KW-0540">Nuclease</keyword>
<feature type="region of interest" description="Disordered" evidence="13">
    <location>
        <begin position="116"/>
        <end position="137"/>
    </location>
</feature>
<evidence type="ECO:0000313" key="16">
    <source>
        <dbReference type="EMBL" id="GEU89609.1"/>
    </source>
</evidence>
<dbReference type="SUPFAM" id="SSF56672">
    <property type="entry name" value="DNA/RNA polymerases"/>
    <property type="match status" value="1"/>
</dbReference>
<feature type="compositionally biased region" description="Pro residues" evidence="13">
    <location>
        <begin position="1800"/>
        <end position="1816"/>
    </location>
</feature>
<dbReference type="PROSITE" id="PS50811">
    <property type="entry name" value="WRKY"/>
    <property type="match status" value="1"/>
</dbReference>
<dbReference type="CDD" id="cd09272">
    <property type="entry name" value="RNase_HI_RT_Ty1"/>
    <property type="match status" value="1"/>
</dbReference>
<feature type="non-terminal residue" evidence="16">
    <location>
        <position position="1"/>
    </location>
</feature>
<dbReference type="InterPro" id="IPR000477">
    <property type="entry name" value="RT_dom"/>
</dbReference>
<evidence type="ECO:0000256" key="4">
    <source>
        <dbReference type="ARBA" id="ARBA00022722"/>
    </source>
</evidence>
<dbReference type="SUPFAM" id="SSF53098">
    <property type="entry name" value="Ribonuclease H-like"/>
    <property type="match status" value="1"/>
</dbReference>
<accession>A0A6L2NW76</accession>
<evidence type="ECO:0000256" key="8">
    <source>
        <dbReference type="ARBA" id="ARBA00022918"/>
    </source>
</evidence>
<feature type="region of interest" description="Disordered" evidence="13">
    <location>
        <begin position="1423"/>
        <end position="1549"/>
    </location>
</feature>
<dbReference type="Pfam" id="PF00078">
    <property type="entry name" value="RVT_1"/>
    <property type="match status" value="1"/>
</dbReference>
<keyword evidence="9" id="KW-0805">Transcription regulation</keyword>
<evidence type="ECO:0000256" key="11">
    <source>
        <dbReference type="ARBA" id="ARBA00023163"/>
    </source>
</evidence>
<dbReference type="InterPro" id="IPR041373">
    <property type="entry name" value="RT_RNaseH"/>
</dbReference>
<dbReference type="InterPro" id="IPR036576">
    <property type="entry name" value="WRKY_dom_sf"/>
</dbReference>